<dbReference type="AlphaFoldDB" id="A0A1G9ULH1"/>
<dbReference type="InterPro" id="IPR029052">
    <property type="entry name" value="Metallo-depent_PP-like"/>
</dbReference>
<dbReference type="InterPro" id="IPR018946">
    <property type="entry name" value="PhoD-like_MPP"/>
</dbReference>
<keyword evidence="4" id="KW-1185">Reference proteome</keyword>
<evidence type="ECO:0000313" key="4">
    <source>
        <dbReference type="Proteomes" id="UP000199440"/>
    </source>
</evidence>
<organism evidence="3 4">
    <name type="scientific">Kriegella aquimaris</name>
    <dbReference type="NCBI Taxonomy" id="192904"/>
    <lineage>
        <taxon>Bacteria</taxon>
        <taxon>Pseudomonadati</taxon>
        <taxon>Bacteroidota</taxon>
        <taxon>Flavobacteriia</taxon>
        <taxon>Flavobacteriales</taxon>
        <taxon>Flavobacteriaceae</taxon>
        <taxon>Kriegella</taxon>
    </lineage>
</organism>
<dbReference type="InterPro" id="IPR038607">
    <property type="entry name" value="PhoD-like_sf"/>
</dbReference>
<sequence length="614" mass="70349">MKRPFIVVLVCCFFLSGHAQNEITHGPILGHITDESVRIWARTSKSAQFYIEYMPITTDAQPTAVDWSKAMKSRAIPTLLENDNTGWTTLSSLTPENKYIFRVFTEDGKNKPHGSFKTLPNASAYENEYNPKGLFNFSFEFGSCASQNPKNGLGPSLPTYTTMLKEVKDEVQFAIMNGDWLYEDKRDYPVTEWQRVNGVSNQQKPDIVNYAPTITGVWENYKSYLSAADNLAEWHRNMPSYFTFDDHELINDIWGAGSTGHRNRRTVFRDIGVAAWYDYLGWADPVTFKQDIHFGKAKFKKGSSVLRDSKADFSALNLEEMANLHVHWGTPTAGVDDTKYDVDEEGDPNSKVYAIEKVQSKNSLEISPKAVANGMQSYSIGRQSYSKFTVGNCDYFLLDTKTNREYHDTSNRDKPGLSLLGKQQYDWLVDAMKKSEADFLFVFSSVPFMIPHVGASGYAMADNKDESWTVFIDEREKLIQIWEDLNKPVFVLTGDLHNSFAVKITDQIWEFCSGPHNSVNHRLSDEGGRPNSGLFQFDKRQMDIRWSSFVMDDIPRTERMFPHYCVVQVNNVFNNPIKRGDKRWVAYQHPQVIFKFYDGYTGELRYAETVSTKR</sequence>
<accession>A0A1G9ULH1</accession>
<evidence type="ECO:0000259" key="2">
    <source>
        <dbReference type="Pfam" id="PF09423"/>
    </source>
</evidence>
<dbReference type="PANTHER" id="PTHR43606">
    <property type="entry name" value="PHOSPHATASE, PUTATIVE (AFU_ORTHOLOGUE AFUA_6G08710)-RELATED"/>
    <property type="match status" value="1"/>
</dbReference>
<keyword evidence="1" id="KW-0732">Signal</keyword>
<reference evidence="3 4" key="1">
    <citation type="submission" date="2016-10" db="EMBL/GenBank/DDBJ databases">
        <authorList>
            <person name="de Groot N.N."/>
        </authorList>
    </citation>
    <scope>NUCLEOTIDE SEQUENCE [LARGE SCALE GENOMIC DNA]</scope>
    <source>
        <strain evidence="3 4">DSM 19886</strain>
    </source>
</reference>
<proteinExistence type="predicted"/>
<feature type="signal peptide" evidence="1">
    <location>
        <begin position="1"/>
        <end position="19"/>
    </location>
</feature>
<dbReference type="EMBL" id="FNGV01000011">
    <property type="protein sequence ID" value="SDM60789.1"/>
    <property type="molecule type" value="Genomic_DNA"/>
</dbReference>
<dbReference type="Gene3D" id="3.60.21.70">
    <property type="entry name" value="PhoD-like phosphatase"/>
    <property type="match status" value="1"/>
</dbReference>
<evidence type="ECO:0000256" key="1">
    <source>
        <dbReference type="SAM" id="SignalP"/>
    </source>
</evidence>
<dbReference type="InterPro" id="IPR052900">
    <property type="entry name" value="Phospholipid_Metab_Enz"/>
</dbReference>
<dbReference type="Proteomes" id="UP000199440">
    <property type="component" value="Unassembled WGS sequence"/>
</dbReference>
<dbReference type="STRING" id="192904.SAMN04488514_11180"/>
<dbReference type="RefSeq" id="WP_089893193.1">
    <property type="nucleotide sequence ID" value="NZ_FNGV01000011.1"/>
</dbReference>
<protein>
    <submittedName>
        <fullName evidence="3">PhoD-like phosphatase</fullName>
    </submittedName>
</protein>
<feature type="domain" description="PhoD-like phosphatase metallophosphatase" evidence="2">
    <location>
        <begin position="382"/>
        <end position="520"/>
    </location>
</feature>
<dbReference type="Pfam" id="PF09423">
    <property type="entry name" value="PhoD"/>
    <property type="match status" value="2"/>
</dbReference>
<dbReference type="OrthoDB" id="9763616at2"/>
<dbReference type="PANTHER" id="PTHR43606:SF2">
    <property type="entry name" value="ALKALINE PHOSPHATASE FAMILY PROTEIN (AFU_ORTHOLOGUE AFUA_5G03860)"/>
    <property type="match status" value="1"/>
</dbReference>
<name>A0A1G9ULH1_9FLAO</name>
<gene>
    <name evidence="3" type="ORF">SAMN04488514_11180</name>
</gene>
<evidence type="ECO:0000313" key="3">
    <source>
        <dbReference type="EMBL" id="SDM60789.1"/>
    </source>
</evidence>
<dbReference type="SUPFAM" id="SSF56300">
    <property type="entry name" value="Metallo-dependent phosphatases"/>
    <property type="match status" value="1"/>
</dbReference>
<feature type="chain" id="PRO_5011781858" evidence="1">
    <location>
        <begin position="20"/>
        <end position="614"/>
    </location>
</feature>
<feature type="domain" description="PhoD-like phosphatase metallophosphatase" evidence="2">
    <location>
        <begin position="157"/>
        <end position="282"/>
    </location>
</feature>
<dbReference type="Gene3D" id="2.60.40.380">
    <property type="entry name" value="Purple acid phosphatase-like, N-terminal"/>
    <property type="match status" value="1"/>
</dbReference>